<evidence type="ECO:0000256" key="3">
    <source>
        <dbReference type="ARBA" id="ARBA00022527"/>
    </source>
</evidence>
<dbReference type="InterPro" id="IPR008352">
    <property type="entry name" value="MAPK_HOG-like"/>
</dbReference>
<dbReference type="GO" id="GO:0005524">
    <property type="term" value="F:ATP binding"/>
    <property type="evidence" value="ECO:0007669"/>
    <property type="project" value="UniProtKB-KW"/>
</dbReference>
<dbReference type="SUPFAM" id="SSF56112">
    <property type="entry name" value="Protein kinase-like (PK-like)"/>
    <property type="match status" value="1"/>
</dbReference>
<dbReference type="Gene3D" id="1.10.510.10">
    <property type="entry name" value="Transferase(Phosphotransferase) domain 1"/>
    <property type="match status" value="1"/>
</dbReference>
<evidence type="ECO:0000259" key="10">
    <source>
        <dbReference type="PROSITE" id="PS50011"/>
    </source>
</evidence>
<proteinExistence type="inferred from homology"/>
<keyword evidence="6" id="KW-0418">Kinase</keyword>
<keyword evidence="9" id="KW-0812">Transmembrane</keyword>
<evidence type="ECO:0000256" key="8">
    <source>
        <dbReference type="ARBA" id="ARBA00061056"/>
    </source>
</evidence>
<keyword evidence="3" id="KW-0723">Serine/threonine-protein kinase</keyword>
<reference evidence="11" key="2">
    <citation type="submission" date="2023-01" db="EMBL/GenBank/DDBJ databases">
        <authorList>
            <person name="Petersen C."/>
        </authorList>
    </citation>
    <scope>NUCLEOTIDE SEQUENCE</scope>
    <source>
        <strain evidence="11">IBT 15450</strain>
    </source>
</reference>
<keyword evidence="5" id="KW-0547">Nucleotide-binding</keyword>
<evidence type="ECO:0000256" key="2">
    <source>
        <dbReference type="ARBA" id="ARBA00012411"/>
    </source>
</evidence>
<evidence type="ECO:0000313" key="11">
    <source>
        <dbReference type="EMBL" id="KAJ6038490.1"/>
    </source>
</evidence>
<gene>
    <name evidence="11" type="ORF">N7460_008261</name>
</gene>
<dbReference type="GO" id="GO:0004707">
    <property type="term" value="F:MAP kinase activity"/>
    <property type="evidence" value="ECO:0007669"/>
    <property type="project" value="UniProtKB-EC"/>
</dbReference>
<keyword evidence="7" id="KW-0067">ATP-binding</keyword>
<evidence type="ECO:0000256" key="5">
    <source>
        <dbReference type="ARBA" id="ARBA00022741"/>
    </source>
</evidence>
<feature type="transmembrane region" description="Helical" evidence="9">
    <location>
        <begin position="12"/>
        <end position="35"/>
    </location>
</feature>
<evidence type="ECO:0000256" key="6">
    <source>
        <dbReference type="ARBA" id="ARBA00022777"/>
    </source>
</evidence>
<dbReference type="InterPro" id="IPR011009">
    <property type="entry name" value="Kinase-like_dom_sf"/>
</dbReference>
<comment type="caution">
    <text evidence="11">The sequence shown here is derived from an EMBL/GenBank/DDBJ whole genome shotgun (WGS) entry which is preliminary data.</text>
</comment>
<evidence type="ECO:0000256" key="7">
    <source>
        <dbReference type="ARBA" id="ARBA00022840"/>
    </source>
</evidence>
<dbReference type="InterPro" id="IPR008271">
    <property type="entry name" value="Ser/Thr_kinase_AS"/>
</dbReference>
<dbReference type="SMART" id="SM00220">
    <property type="entry name" value="S_TKc"/>
    <property type="match status" value="1"/>
</dbReference>
<organism evidence="11 12">
    <name type="scientific">Penicillium canescens</name>
    <dbReference type="NCBI Taxonomy" id="5083"/>
    <lineage>
        <taxon>Eukaryota</taxon>
        <taxon>Fungi</taxon>
        <taxon>Dikarya</taxon>
        <taxon>Ascomycota</taxon>
        <taxon>Pezizomycotina</taxon>
        <taxon>Eurotiomycetes</taxon>
        <taxon>Eurotiomycetidae</taxon>
        <taxon>Eurotiales</taxon>
        <taxon>Aspergillaceae</taxon>
        <taxon>Penicillium</taxon>
    </lineage>
</organism>
<dbReference type="InterPro" id="IPR050117">
    <property type="entry name" value="MAPK"/>
</dbReference>
<evidence type="ECO:0000313" key="12">
    <source>
        <dbReference type="Proteomes" id="UP001219568"/>
    </source>
</evidence>
<feature type="non-terminal residue" evidence="11">
    <location>
        <position position="1"/>
    </location>
</feature>
<dbReference type="PROSITE" id="PS00108">
    <property type="entry name" value="PROTEIN_KINASE_ST"/>
    <property type="match status" value="1"/>
</dbReference>
<dbReference type="InterPro" id="IPR003527">
    <property type="entry name" value="MAP_kinase_CS"/>
</dbReference>
<comment type="cofactor">
    <cofactor evidence="1">
        <name>Mg(2+)</name>
        <dbReference type="ChEBI" id="CHEBI:18420"/>
    </cofactor>
</comment>
<keyword evidence="12" id="KW-1185">Reference proteome</keyword>
<dbReference type="InterPro" id="IPR000719">
    <property type="entry name" value="Prot_kinase_dom"/>
</dbReference>
<dbReference type="EMBL" id="JAQJZL010000009">
    <property type="protein sequence ID" value="KAJ6038490.1"/>
    <property type="molecule type" value="Genomic_DNA"/>
</dbReference>
<protein>
    <recommendedName>
        <fullName evidence="2">mitogen-activated protein kinase</fullName>
        <ecNumber evidence="2">2.7.11.24</ecNumber>
    </recommendedName>
</protein>
<dbReference type="AlphaFoldDB" id="A0AAD6I9J8"/>
<reference evidence="11" key="1">
    <citation type="journal article" date="2023" name="IMA Fungus">
        <title>Comparative genomic study of the Penicillium genus elucidates a diverse pangenome and 15 lateral gene transfer events.</title>
        <authorList>
            <person name="Petersen C."/>
            <person name="Sorensen T."/>
            <person name="Nielsen M.R."/>
            <person name="Sondergaard T.E."/>
            <person name="Sorensen J.L."/>
            <person name="Fitzpatrick D.A."/>
            <person name="Frisvad J.C."/>
            <person name="Nielsen K.L."/>
        </authorList>
    </citation>
    <scope>NUCLEOTIDE SEQUENCE</scope>
    <source>
        <strain evidence="11">IBT 15450</strain>
    </source>
</reference>
<dbReference type="Pfam" id="PF00069">
    <property type="entry name" value="Pkinase"/>
    <property type="match status" value="1"/>
</dbReference>
<dbReference type="Gene3D" id="3.30.200.20">
    <property type="entry name" value="Phosphorylase Kinase, domain 1"/>
    <property type="match status" value="1"/>
</dbReference>
<evidence type="ECO:0000256" key="1">
    <source>
        <dbReference type="ARBA" id="ARBA00001946"/>
    </source>
</evidence>
<keyword evidence="9" id="KW-1133">Transmembrane helix</keyword>
<dbReference type="PANTHER" id="PTHR24055">
    <property type="entry name" value="MITOGEN-ACTIVATED PROTEIN KINASE"/>
    <property type="match status" value="1"/>
</dbReference>
<dbReference type="EC" id="2.7.11.24" evidence="2"/>
<feature type="domain" description="Protein kinase" evidence="10">
    <location>
        <begin position="50"/>
        <end position="331"/>
    </location>
</feature>
<sequence>LSVYDIRSESHILLFSANLSPIHGLYLLSIMATFIKREIMGTTLETTNRYSDLEARGVGVSGVICSAKDCITNQTVAIKKIARPFASTAVARRTYREVHLISNLRHDNLINMRDIFISPSEDLYLVMDCVMTDLHQLIQSAKKPLEGQFIQFFTYQMLRGLKYIHSAGVIHRDLKPSNLLINDNCDLKICDFGLAREQDYQMTGYVTTRYYRAPEIMLTWQKYTHAVDVWSVGCILAEMLLGRVLLPGNDHVHQFTLITEMLGKPPKEVMERVYSKTTLQFVQSLPETERRPLKSILGDADPQAVDLLEKMLDIDPEKRITTTEALAHPYVSTYYDPEDEPVFDRQLDWSLLDSELSSEEWKTKMYFEVLDYHRGACDGQDEVQMAQEQKTDDWLRREVVAETY</sequence>
<dbReference type="PRINTS" id="PR01773">
    <property type="entry name" value="P38MAPKINASE"/>
</dbReference>
<keyword evidence="4" id="KW-0808">Transferase</keyword>
<name>A0AAD6I9J8_PENCN</name>
<dbReference type="FunFam" id="1.10.510.10:FF:000049">
    <property type="entry name" value="Mitogen-activated protein kinase"/>
    <property type="match status" value="1"/>
</dbReference>
<dbReference type="PROSITE" id="PS01351">
    <property type="entry name" value="MAPK"/>
    <property type="match status" value="1"/>
</dbReference>
<comment type="similarity">
    <text evidence="8">Belongs to the protein kinase superfamily. Ser/Thr protein kinase family. MAP kinase subfamily.</text>
</comment>
<keyword evidence="9" id="KW-0472">Membrane</keyword>
<accession>A0AAD6I9J8</accession>
<evidence type="ECO:0000256" key="9">
    <source>
        <dbReference type="SAM" id="Phobius"/>
    </source>
</evidence>
<dbReference type="PROSITE" id="PS50011">
    <property type="entry name" value="PROTEIN_KINASE_DOM"/>
    <property type="match status" value="1"/>
</dbReference>
<evidence type="ECO:0000256" key="4">
    <source>
        <dbReference type="ARBA" id="ARBA00022679"/>
    </source>
</evidence>
<dbReference type="Proteomes" id="UP001219568">
    <property type="component" value="Unassembled WGS sequence"/>
</dbReference>